<gene>
    <name evidence="1" type="ORF">QO001_006430</name>
</gene>
<evidence type="ECO:0000313" key="1">
    <source>
        <dbReference type="EMBL" id="MDQ0547471.1"/>
    </source>
</evidence>
<sequence>MEQDSSRALISQMIIRPPVAVTQFTQQFTAALVLPLECGYCAFALMQA</sequence>
<comment type="caution">
    <text evidence="1">The sequence shown here is derived from an EMBL/GenBank/DDBJ whole genome shotgun (WGS) entry which is preliminary data.</text>
</comment>
<name>A0AAJ1TUJ8_9HYPH</name>
<organism evidence="1 2">
    <name type="scientific">Methylobacterium brachiatum</name>
    <dbReference type="NCBI Taxonomy" id="269660"/>
    <lineage>
        <taxon>Bacteria</taxon>
        <taxon>Pseudomonadati</taxon>
        <taxon>Pseudomonadota</taxon>
        <taxon>Alphaproteobacteria</taxon>
        <taxon>Hyphomicrobiales</taxon>
        <taxon>Methylobacteriaceae</taxon>
        <taxon>Methylobacterium</taxon>
    </lineage>
</organism>
<dbReference type="EMBL" id="JAUSWL010000027">
    <property type="protein sequence ID" value="MDQ0547471.1"/>
    <property type="molecule type" value="Genomic_DNA"/>
</dbReference>
<dbReference type="AlphaFoldDB" id="A0AAJ1TUJ8"/>
<dbReference type="Proteomes" id="UP001223420">
    <property type="component" value="Unassembled WGS sequence"/>
</dbReference>
<protein>
    <submittedName>
        <fullName evidence="1">Uncharacterized protein</fullName>
    </submittedName>
</protein>
<proteinExistence type="predicted"/>
<reference evidence="1" key="1">
    <citation type="submission" date="2023-07" db="EMBL/GenBank/DDBJ databases">
        <title>Genomic Encyclopedia of Type Strains, Phase IV (KMG-IV): sequencing the most valuable type-strain genomes for metagenomic binning, comparative biology and taxonomic classification.</title>
        <authorList>
            <person name="Goeker M."/>
        </authorList>
    </citation>
    <scope>NUCLEOTIDE SEQUENCE</scope>
    <source>
        <strain evidence="1">DSM 19569</strain>
    </source>
</reference>
<dbReference type="RefSeq" id="WP_230368481.1">
    <property type="nucleotide sequence ID" value="NZ_JAJALK010000031.1"/>
</dbReference>
<accession>A0AAJ1TUJ8</accession>
<evidence type="ECO:0000313" key="2">
    <source>
        <dbReference type="Proteomes" id="UP001223420"/>
    </source>
</evidence>